<gene>
    <name evidence="17" type="primary">setd1bb</name>
</gene>
<dbReference type="InterPro" id="IPR044570">
    <property type="entry name" value="Set1-like"/>
</dbReference>
<comment type="catalytic activity">
    <reaction evidence="13">
        <text>N(6),N(6)-dimethyl-L-lysyl(4)-[histone H3] + S-adenosyl-L-methionine = N(6),N(6),N(6)-trimethyl-L-lysyl(4)-[histone H3] + S-adenosyl-L-homocysteine + H(+)</text>
        <dbReference type="Rhea" id="RHEA:60272"/>
        <dbReference type="Rhea" id="RHEA-COMP:15537"/>
        <dbReference type="Rhea" id="RHEA-COMP:15540"/>
        <dbReference type="ChEBI" id="CHEBI:15378"/>
        <dbReference type="ChEBI" id="CHEBI:57856"/>
        <dbReference type="ChEBI" id="CHEBI:59789"/>
        <dbReference type="ChEBI" id="CHEBI:61961"/>
        <dbReference type="ChEBI" id="CHEBI:61976"/>
    </reaction>
</comment>
<evidence type="ECO:0000256" key="3">
    <source>
        <dbReference type="ARBA" id="ARBA00022603"/>
    </source>
</evidence>
<dbReference type="InterPro" id="IPR003616">
    <property type="entry name" value="Post-SET_dom"/>
</dbReference>
<keyword evidence="5" id="KW-0949">S-adenosyl-L-methionine</keyword>
<feature type="domain" description="SET" evidence="15">
    <location>
        <begin position="1378"/>
        <end position="1495"/>
    </location>
</feature>
<comment type="catalytic activity">
    <reaction evidence="11">
        <text>L-lysyl(4)-[histone H3] + 3 S-adenosyl-L-methionine = N(6),N(6),N(6)-trimethyl-L-lysyl(4)-[histone H3] + 3 S-adenosyl-L-homocysteine + 3 H(+)</text>
        <dbReference type="Rhea" id="RHEA:60260"/>
        <dbReference type="Rhea" id="RHEA-COMP:15537"/>
        <dbReference type="Rhea" id="RHEA-COMP:15547"/>
        <dbReference type="ChEBI" id="CHEBI:15378"/>
        <dbReference type="ChEBI" id="CHEBI:29969"/>
        <dbReference type="ChEBI" id="CHEBI:57856"/>
        <dbReference type="ChEBI" id="CHEBI:59789"/>
        <dbReference type="ChEBI" id="CHEBI:61961"/>
        <dbReference type="EC" id="2.1.1.354"/>
    </reaction>
</comment>
<keyword evidence="3" id="KW-0489">Methyltransferase</keyword>
<dbReference type="InterPro" id="IPR046341">
    <property type="entry name" value="SET_dom_sf"/>
</dbReference>
<comment type="catalytic activity">
    <reaction evidence="12">
        <text>N(6)-methyl-L-lysyl(4)-[histone H3] + S-adenosyl-L-methionine = N(6),N(6)-dimethyl-L-lysyl(4)-[histone H3] + S-adenosyl-L-homocysteine + H(+)</text>
        <dbReference type="Rhea" id="RHEA:60268"/>
        <dbReference type="Rhea" id="RHEA-COMP:15540"/>
        <dbReference type="Rhea" id="RHEA-COMP:15543"/>
        <dbReference type="ChEBI" id="CHEBI:15378"/>
        <dbReference type="ChEBI" id="CHEBI:57856"/>
        <dbReference type="ChEBI" id="CHEBI:59789"/>
        <dbReference type="ChEBI" id="CHEBI:61929"/>
        <dbReference type="ChEBI" id="CHEBI:61976"/>
    </reaction>
</comment>
<comment type="subcellular location">
    <subcellularLocation>
        <location evidence="1">Nucleus</location>
    </subcellularLocation>
</comment>
<evidence type="ECO:0000259" key="15">
    <source>
        <dbReference type="PROSITE" id="PS50280"/>
    </source>
</evidence>
<evidence type="ECO:0000313" key="18">
    <source>
        <dbReference type="Proteomes" id="UP000694580"/>
    </source>
</evidence>
<dbReference type="Proteomes" id="UP000694580">
    <property type="component" value="Chromosome 11"/>
</dbReference>
<feature type="region of interest" description="Disordered" evidence="14">
    <location>
        <begin position="879"/>
        <end position="928"/>
    </location>
</feature>
<keyword evidence="6" id="KW-0156">Chromatin regulator</keyword>
<name>A0AAY4DCQ1_9TELE</name>
<feature type="compositionally biased region" description="Polar residues" evidence="14">
    <location>
        <begin position="1"/>
        <end position="15"/>
    </location>
</feature>
<feature type="compositionally biased region" description="Low complexity" evidence="14">
    <location>
        <begin position="232"/>
        <end position="245"/>
    </location>
</feature>
<reference evidence="17 18" key="1">
    <citation type="submission" date="2020-06" db="EMBL/GenBank/DDBJ databases">
        <authorList>
            <consortium name="Wellcome Sanger Institute Data Sharing"/>
        </authorList>
    </citation>
    <scope>NUCLEOTIDE SEQUENCE [LARGE SCALE GENOMIC DNA]</scope>
</reference>
<dbReference type="PANTHER" id="PTHR45814:SF2">
    <property type="entry name" value="HISTONE-LYSINE N-METHYLTRANSFERASE SETD1"/>
    <property type="match status" value="1"/>
</dbReference>
<dbReference type="Gene3D" id="2.170.270.10">
    <property type="entry name" value="SET domain"/>
    <property type="match status" value="1"/>
</dbReference>
<feature type="compositionally biased region" description="Acidic residues" evidence="14">
    <location>
        <begin position="682"/>
        <end position="692"/>
    </location>
</feature>
<dbReference type="EC" id="2.1.1.354" evidence="2"/>
<feature type="compositionally biased region" description="Basic and acidic residues" evidence="14">
    <location>
        <begin position="603"/>
        <end position="612"/>
    </location>
</feature>
<organism evidence="17 18">
    <name type="scientific">Denticeps clupeoides</name>
    <name type="common">denticle herring</name>
    <dbReference type="NCBI Taxonomy" id="299321"/>
    <lineage>
        <taxon>Eukaryota</taxon>
        <taxon>Metazoa</taxon>
        <taxon>Chordata</taxon>
        <taxon>Craniata</taxon>
        <taxon>Vertebrata</taxon>
        <taxon>Euteleostomi</taxon>
        <taxon>Actinopterygii</taxon>
        <taxon>Neopterygii</taxon>
        <taxon>Teleostei</taxon>
        <taxon>Clupei</taxon>
        <taxon>Clupeiformes</taxon>
        <taxon>Denticipitoidei</taxon>
        <taxon>Denticipitidae</taxon>
        <taxon>Denticeps</taxon>
    </lineage>
</organism>
<dbReference type="SMART" id="SM01291">
    <property type="entry name" value="N-SET"/>
    <property type="match status" value="1"/>
</dbReference>
<evidence type="ECO:0000256" key="10">
    <source>
        <dbReference type="ARBA" id="ARBA00023242"/>
    </source>
</evidence>
<feature type="compositionally biased region" description="Polar residues" evidence="14">
    <location>
        <begin position="1152"/>
        <end position="1162"/>
    </location>
</feature>
<evidence type="ECO:0000256" key="7">
    <source>
        <dbReference type="ARBA" id="ARBA00022884"/>
    </source>
</evidence>
<feature type="compositionally biased region" description="Acidic residues" evidence="14">
    <location>
        <begin position="774"/>
        <end position="785"/>
    </location>
</feature>
<evidence type="ECO:0000256" key="14">
    <source>
        <dbReference type="SAM" id="MobiDB-lite"/>
    </source>
</evidence>
<dbReference type="GO" id="GO:0140999">
    <property type="term" value="F:histone H3K4 trimethyltransferase activity"/>
    <property type="evidence" value="ECO:0007669"/>
    <property type="project" value="UniProtKB-EC"/>
</dbReference>
<keyword evidence="7" id="KW-0694">RNA-binding</keyword>
<feature type="domain" description="Post-SET" evidence="16">
    <location>
        <begin position="1501"/>
        <end position="1517"/>
    </location>
</feature>
<evidence type="ECO:0000256" key="2">
    <source>
        <dbReference type="ARBA" id="ARBA00012182"/>
    </source>
</evidence>
<feature type="region of interest" description="Disordered" evidence="14">
    <location>
        <begin position="162"/>
        <end position="205"/>
    </location>
</feature>
<evidence type="ECO:0000256" key="9">
    <source>
        <dbReference type="ARBA" id="ARBA00023163"/>
    </source>
</evidence>
<dbReference type="GO" id="GO:0032259">
    <property type="term" value="P:methylation"/>
    <property type="evidence" value="ECO:0007669"/>
    <property type="project" value="UniProtKB-KW"/>
</dbReference>
<feature type="compositionally biased region" description="Polar residues" evidence="14">
    <location>
        <begin position="246"/>
        <end position="257"/>
    </location>
</feature>
<keyword evidence="18" id="KW-1185">Reference proteome</keyword>
<feature type="region of interest" description="Disordered" evidence="14">
    <location>
        <begin position="293"/>
        <end position="388"/>
    </location>
</feature>
<evidence type="ECO:0000256" key="12">
    <source>
        <dbReference type="ARBA" id="ARBA00047583"/>
    </source>
</evidence>
<dbReference type="InterPro" id="IPR024657">
    <property type="entry name" value="COMPASS_Set1_N-SET"/>
</dbReference>
<feature type="compositionally biased region" description="Basic and acidic residues" evidence="14">
    <location>
        <begin position="788"/>
        <end position="807"/>
    </location>
</feature>
<dbReference type="GeneTree" id="ENSGT00940000154575"/>
<protein>
    <recommendedName>
        <fullName evidence="2">[histone H3]-lysine(4) N-trimethyltransferase</fullName>
        <ecNumber evidence="2">2.1.1.354</ecNumber>
    </recommendedName>
</protein>
<evidence type="ECO:0000256" key="13">
    <source>
        <dbReference type="ARBA" id="ARBA00049129"/>
    </source>
</evidence>
<dbReference type="GO" id="GO:0048188">
    <property type="term" value="C:Set1C/COMPASS complex"/>
    <property type="evidence" value="ECO:0007669"/>
    <property type="project" value="InterPro"/>
</dbReference>
<dbReference type="PROSITE" id="PS50868">
    <property type="entry name" value="POST_SET"/>
    <property type="match status" value="1"/>
</dbReference>
<evidence type="ECO:0000256" key="11">
    <source>
        <dbReference type="ARBA" id="ARBA00047571"/>
    </source>
</evidence>
<feature type="compositionally biased region" description="Pro residues" evidence="14">
    <location>
        <begin position="830"/>
        <end position="839"/>
    </location>
</feature>
<dbReference type="PANTHER" id="PTHR45814">
    <property type="entry name" value="HISTONE-LYSINE N-METHYLTRANSFERASE SETD1"/>
    <property type="match status" value="1"/>
</dbReference>
<dbReference type="SUPFAM" id="SSF82199">
    <property type="entry name" value="SET domain"/>
    <property type="match status" value="1"/>
</dbReference>
<evidence type="ECO:0000256" key="6">
    <source>
        <dbReference type="ARBA" id="ARBA00022853"/>
    </source>
</evidence>
<sequence>MRPDTPSSLWQTPLSMGTPRTPPLVDSTPSTPQLTQEPPERRSCSSVSPQPPGQTPGLVDTCVSHQPLRTSTAQRSPAYQPIRALEPTRSGAYRSRRQGSTYQNSYNHYRHRAWAFSRSRHTAGPTALFPNSSQRIRPFYPPNRPSHPPPAYRKHAGFTGKHNICLTSSSPPSKGPTTDPQAQAHSIRPSRSLPLSSSGVDFHSDEGADVTKTLEETVCRAAPPQTPDQEHSSSSQLSGQERSFSPRPSTPQTSQIPKSPVREPERGTSLDSRIEKLLTDMQESNFPLLEVRNSHSDRSTTCPSSHISPGPGDTSVTVFALEEVSPKPLSDSADEEEGELAESPFTAHPGSSSPASISKTNMDISRGQHGEPMASVGDIASPRMPPPPVPILVPPPGFPLLPPPPGFHLISPSAPPPAGPPPSLPPVLPGFPPTIPKPLFPPVIPLSQINGPPGCPKVPAPPQETCKNVFPPPPLVPLPPFPPPAPPFMGGAALPQGAVHSYSNMGLQPPWPPPFFPRFDPTVPPPGYVPPRDPPHKATVEGVLASIATELKSIVKRDLLRRMIEVVAFGAFDQWWQEQEQTAKMSAPTPKPAAAAQPVSSSLKEDKFRPDGKVPGARGTPRLPSFKVKRKEPRGLEPKSNKPGLSCSSRAGEEVDFPEEELSRKEAQIPGAKRRHARPMELDSEGEEDEPEEHSGTIEESICQREKERVEMGNQLHDQIVDGEGNEDVAPEEYAAHEAISVSSSIRDYDSSSTSSTDYSVSEETSDTSSFDSGNDEDDDDDSYSEDGSSRSRSDDTTTGPREEKRWLVTSDEEDNVPQSPWSLRSDEVPPTPSAPMPPNGYLERALLDGGREESGEEGDGLVLGVGLPDSLIALPPEDLDLVCPPSPSFGDLSEELESVSGVEVQAVDDGENQRPPTPTGSASDSDVDLQLRSALSPPAGEEVGRPHTPGRGMEMEGSAGLMLFPPPPTPLCLAPPASPTGLVHSPSQLLCHPLQSSYPAYEEIPRTPGRTTNSVPAYGRRSRENPLMLHLSPHERSPCPISAIPRTPGRDLVDMSPLPFDRSTADFSDGLEFRIHHREPWRGTSPLSSVPGQAWTICSPAPFLGSSPPGEGDRFLSRSRAFCARTWITCQLDANPHTRMQHNSHLKKNLGSETPSGSSISQRDKRNLENVNGWSSGRRGLHIVSRESCEVSGARKRPLRGLENLEDQRLAVRDRRYRHRRRRCSSAHLAISPAGPAFLPRSDREERWALHAVWREGVDEQEVRYLQESYEKMLRSDCDWLTAVRWVTHPPTRTAEGVHYGNHQSGSARSEGFYAVTDREKLRYLPSPQSGGAAAAADAQTSLRWGSELRAEQRRLLSSFSCDSDLLRFNQLKFRKKRLRFGRSRIHDWGLFAEEPIAADEMVIEYVGQVIRQEIADMRERRYEDEGIGSSYLFRVDQDTIIDATKCGNLARFINHSCNPNCYAKIITVESQKKIVIYSRQPIAVNEEITYDYKFPIEDEKIPCLCGAENCRGTLN</sequence>
<evidence type="ECO:0000313" key="17">
    <source>
        <dbReference type="Ensembl" id="ENSDCDP00010041986.1"/>
    </source>
</evidence>
<dbReference type="Pfam" id="PF00856">
    <property type="entry name" value="SET"/>
    <property type="match status" value="1"/>
</dbReference>
<feature type="compositionally biased region" description="Basic residues" evidence="14">
    <location>
        <begin position="1140"/>
        <end position="1149"/>
    </location>
</feature>
<evidence type="ECO:0000256" key="5">
    <source>
        <dbReference type="ARBA" id="ARBA00022691"/>
    </source>
</evidence>
<dbReference type="GO" id="GO:0003723">
    <property type="term" value="F:RNA binding"/>
    <property type="evidence" value="ECO:0007669"/>
    <property type="project" value="UniProtKB-KW"/>
</dbReference>
<dbReference type="Ensembl" id="ENSDCDT00010052016.1">
    <property type="protein sequence ID" value="ENSDCDP00010041986.1"/>
    <property type="gene ID" value="ENSDCDG00010026535.1"/>
</dbReference>
<evidence type="ECO:0000256" key="4">
    <source>
        <dbReference type="ARBA" id="ARBA00022679"/>
    </source>
</evidence>
<feature type="compositionally biased region" description="Polar residues" evidence="14">
    <location>
        <begin position="349"/>
        <end position="363"/>
    </location>
</feature>
<keyword evidence="8" id="KW-0805">Transcription regulation</keyword>
<feature type="region of interest" description="Disordered" evidence="14">
    <location>
        <begin position="582"/>
        <end position="863"/>
    </location>
</feature>
<feature type="region of interest" description="Disordered" evidence="14">
    <location>
        <begin position="1"/>
        <end position="59"/>
    </location>
</feature>
<feature type="region of interest" description="Disordered" evidence="14">
    <location>
        <begin position="1031"/>
        <end position="1051"/>
    </location>
</feature>
<accession>A0AAY4DCQ1</accession>
<feature type="region of interest" description="Disordered" evidence="14">
    <location>
        <begin position="222"/>
        <end position="269"/>
    </location>
</feature>
<reference evidence="17" key="2">
    <citation type="submission" date="2025-08" db="UniProtKB">
        <authorList>
            <consortium name="Ensembl"/>
        </authorList>
    </citation>
    <scope>IDENTIFICATION</scope>
</reference>
<evidence type="ECO:0000259" key="16">
    <source>
        <dbReference type="PROSITE" id="PS50868"/>
    </source>
</evidence>
<reference evidence="17" key="3">
    <citation type="submission" date="2025-09" db="UniProtKB">
        <authorList>
            <consortium name="Ensembl"/>
        </authorList>
    </citation>
    <scope>IDENTIFICATION</scope>
</reference>
<feature type="compositionally biased region" description="Polar residues" evidence="14">
    <location>
        <begin position="27"/>
        <end position="36"/>
    </location>
</feature>
<dbReference type="CDD" id="cd19169">
    <property type="entry name" value="SET_SETD1"/>
    <property type="match status" value="1"/>
</dbReference>
<keyword evidence="9" id="KW-0804">Transcription</keyword>
<keyword evidence="10" id="KW-0539">Nucleus</keyword>
<dbReference type="SMART" id="SM00317">
    <property type="entry name" value="SET"/>
    <property type="match status" value="1"/>
</dbReference>
<feature type="compositionally biased region" description="Low complexity" evidence="14">
    <location>
        <begin position="167"/>
        <end position="180"/>
    </location>
</feature>
<feature type="compositionally biased region" description="Basic and acidic residues" evidence="14">
    <location>
        <begin position="693"/>
        <end position="711"/>
    </location>
</feature>
<dbReference type="PROSITE" id="PS50280">
    <property type="entry name" value="SET"/>
    <property type="match status" value="1"/>
</dbReference>
<dbReference type="SMART" id="SM00508">
    <property type="entry name" value="PostSET"/>
    <property type="match status" value="1"/>
</dbReference>
<dbReference type="FunFam" id="2.170.270.10:FF:000010">
    <property type="entry name" value="Histone-lysine N-methyltransferase"/>
    <property type="match status" value="1"/>
</dbReference>
<dbReference type="InterPro" id="IPR001214">
    <property type="entry name" value="SET_dom"/>
</dbReference>
<evidence type="ECO:0000256" key="1">
    <source>
        <dbReference type="ARBA" id="ARBA00004123"/>
    </source>
</evidence>
<feature type="compositionally biased region" description="Low complexity" evidence="14">
    <location>
        <begin position="189"/>
        <end position="198"/>
    </location>
</feature>
<evidence type="ECO:0000256" key="8">
    <source>
        <dbReference type="ARBA" id="ARBA00023015"/>
    </source>
</evidence>
<feature type="region of interest" description="Disordered" evidence="14">
    <location>
        <begin position="1140"/>
        <end position="1173"/>
    </location>
</feature>
<keyword evidence="4" id="KW-0808">Transferase</keyword>
<dbReference type="InterPro" id="IPR037841">
    <property type="entry name" value="SET_SETD1A/B"/>
</dbReference>
<feature type="compositionally biased region" description="Basic and acidic residues" evidence="14">
    <location>
        <begin position="260"/>
        <end position="269"/>
    </location>
</feature>
<proteinExistence type="predicted"/>
<feature type="compositionally biased region" description="Low complexity" evidence="14">
    <location>
        <begin position="740"/>
        <end position="773"/>
    </location>
</feature>
<dbReference type="Pfam" id="PF11764">
    <property type="entry name" value="N-SET"/>
    <property type="match status" value="1"/>
</dbReference>